<proteinExistence type="predicted"/>
<dbReference type="OrthoDB" id="4710at2759"/>
<feature type="compositionally biased region" description="Acidic residues" evidence="1">
    <location>
        <begin position="61"/>
        <end position="77"/>
    </location>
</feature>
<evidence type="ECO:0000313" key="3">
    <source>
        <dbReference type="Proteomes" id="UP000324585"/>
    </source>
</evidence>
<keyword evidence="3" id="KW-1185">Reference proteome</keyword>
<protein>
    <submittedName>
        <fullName evidence="2">Uncharacterized protein</fullName>
    </submittedName>
</protein>
<sequence length="394" mass="44280">MGKMGIYGFVLPCPLGGGSPLLRTASLRYGQRVAVRPGRVRGVCVAVGINLTDGAQQRTDDETDDEQDDEPSLDDLDAQSRAQIRDSVKRLFGDNENDEDEGDSSETETPGFLEYDEEWDDETPVEDGYVRVKEDEDSYTIRGKDLERLLLELDAGEDFVERAYSKSTETSSSDAEKDEAQPANGDTSEYYEGIASALKDGTREKKGVMNYFDEKNKEFMPSWLREAYERGDEELFTGTEAVQFDADDVRQQAPNRRREKIEDSEKMAVMEAATIGETASDFRVPVEFILDEVAALGARKPILPTDILEDRLLEDEIAKLTEVLTSFDCADLCDRYSDRTIREIAAYYELDVEDVEDICGAEGIELCLGADTHILKIREEQLLFALEPLLSRQK</sequence>
<feature type="region of interest" description="Disordered" evidence="1">
    <location>
        <begin position="55"/>
        <end position="127"/>
    </location>
</feature>
<dbReference type="EMBL" id="VRMN01000006">
    <property type="protein sequence ID" value="KAA8493798.1"/>
    <property type="molecule type" value="Genomic_DNA"/>
</dbReference>
<feature type="compositionally biased region" description="Basic and acidic residues" evidence="1">
    <location>
        <begin position="83"/>
        <end position="93"/>
    </location>
</feature>
<gene>
    <name evidence="2" type="ORF">FVE85_4935</name>
</gene>
<organism evidence="2 3">
    <name type="scientific">Porphyridium purpureum</name>
    <name type="common">Red alga</name>
    <name type="synonym">Porphyridium cruentum</name>
    <dbReference type="NCBI Taxonomy" id="35688"/>
    <lineage>
        <taxon>Eukaryota</taxon>
        <taxon>Rhodophyta</taxon>
        <taxon>Bangiophyceae</taxon>
        <taxon>Porphyridiales</taxon>
        <taxon>Porphyridiaceae</taxon>
        <taxon>Porphyridium</taxon>
    </lineage>
</organism>
<feature type="region of interest" description="Disordered" evidence="1">
    <location>
        <begin position="162"/>
        <end position="187"/>
    </location>
</feature>
<feature type="compositionally biased region" description="Acidic residues" evidence="1">
    <location>
        <begin position="114"/>
        <end position="125"/>
    </location>
</feature>
<evidence type="ECO:0000313" key="2">
    <source>
        <dbReference type="EMBL" id="KAA8493798.1"/>
    </source>
</evidence>
<accession>A0A5J4YR94</accession>
<name>A0A5J4YR94_PORPP</name>
<evidence type="ECO:0000256" key="1">
    <source>
        <dbReference type="SAM" id="MobiDB-lite"/>
    </source>
</evidence>
<comment type="caution">
    <text evidence="2">The sequence shown here is derived from an EMBL/GenBank/DDBJ whole genome shotgun (WGS) entry which is preliminary data.</text>
</comment>
<feature type="compositionally biased region" description="Acidic residues" evidence="1">
    <location>
        <begin position="95"/>
        <end position="106"/>
    </location>
</feature>
<dbReference type="Proteomes" id="UP000324585">
    <property type="component" value="Unassembled WGS sequence"/>
</dbReference>
<dbReference type="AlphaFoldDB" id="A0A5J4YR94"/>
<reference evidence="3" key="1">
    <citation type="journal article" date="2019" name="Nat. Commun.">
        <title>Expansion of phycobilisome linker gene families in mesophilic red algae.</title>
        <authorList>
            <person name="Lee J."/>
            <person name="Kim D."/>
            <person name="Bhattacharya D."/>
            <person name="Yoon H.S."/>
        </authorList>
    </citation>
    <scope>NUCLEOTIDE SEQUENCE [LARGE SCALE GENOMIC DNA]</scope>
    <source>
        <strain evidence="3">CCMP 1328</strain>
    </source>
</reference>